<dbReference type="AlphaFoldDB" id="A0A197JRH3"/>
<evidence type="ECO:0000313" key="1">
    <source>
        <dbReference type="EMBL" id="OAQ27558.1"/>
    </source>
</evidence>
<proteinExistence type="predicted"/>
<dbReference type="InterPro" id="IPR032675">
    <property type="entry name" value="LRR_dom_sf"/>
</dbReference>
<accession>A0A197JRH3</accession>
<dbReference type="CDD" id="cd09917">
    <property type="entry name" value="F-box_SF"/>
    <property type="match status" value="1"/>
</dbReference>
<name>A0A197JRH3_9FUNG</name>
<dbReference type="Proteomes" id="UP000078512">
    <property type="component" value="Unassembled WGS sequence"/>
</dbReference>
<reference evidence="1 2" key="1">
    <citation type="submission" date="2016-05" db="EMBL/GenBank/DDBJ databases">
        <title>Genome sequencing reveals origins of a unique bacterial endosymbiosis in the earliest lineages of terrestrial Fungi.</title>
        <authorList>
            <consortium name="DOE Joint Genome Institute"/>
            <person name="Uehling J."/>
            <person name="Gryganskyi A."/>
            <person name="Hameed K."/>
            <person name="Tschaplinski T."/>
            <person name="Misztal P."/>
            <person name="Wu S."/>
            <person name="Desiro A."/>
            <person name="Vande Pol N."/>
            <person name="Du Z.-Y."/>
            <person name="Zienkiewicz A."/>
            <person name="Zienkiewicz K."/>
            <person name="Morin E."/>
            <person name="Tisserant E."/>
            <person name="Splivallo R."/>
            <person name="Hainaut M."/>
            <person name="Henrissat B."/>
            <person name="Ohm R."/>
            <person name="Kuo A."/>
            <person name="Yan J."/>
            <person name="Lipzen A."/>
            <person name="Nolan M."/>
            <person name="Labutti K."/>
            <person name="Barry K."/>
            <person name="Goldstein A."/>
            <person name="Labbe J."/>
            <person name="Schadt C."/>
            <person name="Tuskan G."/>
            <person name="Grigoriev I."/>
            <person name="Martin F."/>
            <person name="Vilgalys R."/>
            <person name="Bonito G."/>
        </authorList>
    </citation>
    <scope>NUCLEOTIDE SEQUENCE [LARGE SCALE GENOMIC DNA]</scope>
    <source>
        <strain evidence="1 2">AG-77</strain>
    </source>
</reference>
<protein>
    <recommendedName>
        <fullName evidence="3">F-box domain-containing protein</fullName>
    </recommendedName>
</protein>
<dbReference type="OrthoDB" id="2436042at2759"/>
<gene>
    <name evidence="1" type="ORF">K457DRAFT_156852</name>
</gene>
<evidence type="ECO:0008006" key="3">
    <source>
        <dbReference type="Google" id="ProtNLM"/>
    </source>
</evidence>
<keyword evidence="2" id="KW-1185">Reference proteome</keyword>
<evidence type="ECO:0000313" key="2">
    <source>
        <dbReference type="Proteomes" id="UP000078512"/>
    </source>
</evidence>
<sequence length="622" mass="70607">METALDRFKDMSELIFMVASHLDHNDIASLRLTCHKYHDICQHFRYRDVRLTHRWTKEGLQTLAKSARLMRSLASNEAACTFYYSSISHNLGKSTPPMAVAVLVPVPLDNSTCTPSTTSATTPSTPRWTSPTQLIATLARDTLRGLCDMDCFPAKFLYVASLSPRLTVLNLGVAKINTAFELNFLARVLSSMSALRLLSLTLFSEYLAAEKTLKAIVHSLPALLESFSLHYGTFQIQRLPPPNEEVNDEEVRLVDRASALLGPITERREPLRRLTDWGLVIDYGNIEADFVVPLFELFPELITMDVPSIGFQAPVHTFDVATRISKACPKLRHLRKLHTHTDKEGTMALAFLHNMPVNTVESLHIARLSEDVRTFGDGLDFHKGSIKSIIFDGCRWIDADSLVSIFFQSSILEVFRITMSSDSRFEIPLERLVTQQWASTKFRELKLYLRLTDNEQNPEHPTDALAIAESIPDWAIGLERFYRQVGALTQLRILDLRVAVEKSRQDSDGFPITYKDRTFPGLLTLEDRSKGRLGWLQLLDGLRSLEEVHGSFNLDAMVPGFEFGQDEADWMVSHWPRLNFIELYTYPEEDNVVPLPSVQSMVQRLPGLKVARTYTGPFYPWQ</sequence>
<organism evidence="1 2">
    <name type="scientific">Linnemannia elongata AG-77</name>
    <dbReference type="NCBI Taxonomy" id="1314771"/>
    <lineage>
        <taxon>Eukaryota</taxon>
        <taxon>Fungi</taxon>
        <taxon>Fungi incertae sedis</taxon>
        <taxon>Mucoromycota</taxon>
        <taxon>Mortierellomycotina</taxon>
        <taxon>Mortierellomycetes</taxon>
        <taxon>Mortierellales</taxon>
        <taxon>Mortierellaceae</taxon>
        <taxon>Linnemannia</taxon>
    </lineage>
</organism>
<dbReference type="EMBL" id="KV442056">
    <property type="protein sequence ID" value="OAQ27558.1"/>
    <property type="molecule type" value="Genomic_DNA"/>
</dbReference>
<dbReference type="Gene3D" id="3.80.10.10">
    <property type="entry name" value="Ribonuclease Inhibitor"/>
    <property type="match status" value="1"/>
</dbReference>